<evidence type="ECO:0000313" key="2">
    <source>
        <dbReference type="Proteomes" id="UP000179769"/>
    </source>
</evidence>
<dbReference type="Proteomes" id="UP000179769">
    <property type="component" value="Unassembled WGS sequence"/>
</dbReference>
<reference evidence="2" key="1">
    <citation type="submission" date="2016-07" db="EMBL/GenBank/DDBJ databases">
        <title>Frankia sp. NRRL B-16219 Genome sequencing.</title>
        <authorList>
            <person name="Ghodhbane-Gtari F."/>
            <person name="Swanson E."/>
            <person name="Gueddou A."/>
            <person name="Louati M."/>
            <person name="Nouioui I."/>
            <person name="Hezbri K."/>
            <person name="Abebe-Akele F."/>
            <person name="Simpson S."/>
            <person name="Morris K."/>
            <person name="Thomas K."/>
            <person name="Gtari M."/>
            <person name="Tisa L.S."/>
        </authorList>
    </citation>
    <scope>NUCLEOTIDE SEQUENCE [LARGE SCALE GENOMIC DNA]</scope>
    <source>
        <strain evidence="2">NRRL B-16219</strain>
    </source>
</reference>
<name>A0A1S1R6B9_9ACTN</name>
<sequence length="65" mass="6864">MTNDSCACGGTMTKWTAPAPHDSVTSSQRRNVLGAYLADEAGSRAVLSCKDWSVDIVPLRSLPAP</sequence>
<dbReference type="EMBL" id="MAXA01000054">
    <property type="protein sequence ID" value="OHV41456.1"/>
    <property type="molecule type" value="Genomic_DNA"/>
</dbReference>
<comment type="caution">
    <text evidence="1">The sequence shown here is derived from an EMBL/GenBank/DDBJ whole genome shotgun (WGS) entry which is preliminary data.</text>
</comment>
<accession>A0A1S1R6B9</accession>
<evidence type="ECO:0000313" key="1">
    <source>
        <dbReference type="EMBL" id="OHV41456.1"/>
    </source>
</evidence>
<protein>
    <submittedName>
        <fullName evidence="1">Uncharacterized protein</fullName>
    </submittedName>
</protein>
<dbReference type="AlphaFoldDB" id="A0A1S1R6B9"/>
<proteinExistence type="predicted"/>
<keyword evidence="2" id="KW-1185">Reference proteome</keyword>
<gene>
    <name evidence="1" type="ORF">BBK14_32170</name>
</gene>
<organism evidence="1 2">
    <name type="scientific">Parafrankia soli</name>
    <dbReference type="NCBI Taxonomy" id="2599596"/>
    <lineage>
        <taxon>Bacteria</taxon>
        <taxon>Bacillati</taxon>
        <taxon>Actinomycetota</taxon>
        <taxon>Actinomycetes</taxon>
        <taxon>Frankiales</taxon>
        <taxon>Frankiaceae</taxon>
        <taxon>Parafrankia</taxon>
    </lineage>
</organism>